<dbReference type="PANTHER" id="PTHR40547">
    <property type="entry name" value="SLL0298 PROTEIN"/>
    <property type="match status" value="1"/>
</dbReference>
<keyword evidence="4" id="KW-1185">Reference proteome</keyword>
<evidence type="ECO:0000256" key="1">
    <source>
        <dbReference type="SAM" id="Phobius"/>
    </source>
</evidence>
<gene>
    <name evidence="3" type="ORF">DPF_2299</name>
</gene>
<dbReference type="AlphaFoldDB" id="A0A194AJZ8"/>
<keyword evidence="1" id="KW-0812">Transmembrane</keyword>
<dbReference type="EMBL" id="BDFE01000020">
    <property type="protein sequence ID" value="GAU09570.1"/>
    <property type="molecule type" value="Genomic_DNA"/>
</dbReference>
<keyword evidence="1" id="KW-1133">Transmembrane helix</keyword>
<evidence type="ECO:0000259" key="2">
    <source>
        <dbReference type="Pfam" id="PF09835"/>
    </source>
</evidence>
<protein>
    <recommendedName>
        <fullName evidence="2">DUF2062 domain-containing protein</fullName>
    </recommendedName>
</protein>
<evidence type="ECO:0000313" key="3">
    <source>
        <dbReference type="EMBL" id="GAU09570.1"/>
    </source>
</evidence>
<organism evidence="3 4">
    <name type="scientific">Desulfoplanes formicivorans</name>
    <dbReference type="NCBI Taxonomy" id="1592317"/>
    <lineage>
        <taxon>Bacteria</taxon>
        <taxon>Pseudomonadati</taxon>
        <taxon>Thermodesulfobacteriota</taxon>
        <taxon>Desulfovibrionia</taxon>
        <taxon>Desulfovibrionales</taxon>
        <taxon>Desulfoplanaceae</taxon>
        <taxon>Desulfoplanes</taxon>
    </lineage>
</organism>
<dbReference type="Proteomes" id="UP000095200">
    <property type="component" value="Unassembled WGS sequence"/>
</dbReference>
<keyword evidence="1" id="KW-0472">Membrane</keyword>
<feature type="domain" description="DUF2062" evidence="2">
    <location>
        <begin position="10"/>
        <end position="152"/>
    </location>
</feature>
<evidence type="ECO:0000313" key="4">
    <source>
        <dbReference type="Proteomes" id="UP000095200"/>
    </source>
</evidence>
<sequence>MRRVWVRLGRSLRFAYLKILRIKAPPHSIGLGMAVGVFVGCLPVIPFQTVIAVALAFVLRCSKIAAALGTWISNPANVVFIYYFLYQIGRLIVPGEVQGFDPGQLALADMLTSGWHLVMVMSVGGLVIGVPAAIGTYFLTVRMVLMYHQKRAARRMKRAALKK</sequence>
<reference evidence="4" key="1">
    <citation type="submission" date="2016-06" db="EMBL/GenBank/DDBJ databases">
        <title>Draft genome sequence of Desulfoplanes formicivorans strain Pf12B.</title>
        <authorList>
            <person name="Watanabe M."/>
            <person name="Kojima H."/>
            <person name="Fukui M."/>
        </authorList>
    </citation>
    <scope>NUCLEOTIDE SEQUENCE [LARGE SCALE GENOMIC DNA]</scope>
    <source>
        <strain evidence="4">Pf12B</strain>
    </source>
</reference>
<proteinExistence type="predicted"/>
<feature type="transmembrane region" description="Helical" evidence="1">
    <location>
        <begin position="115"/>
        <end position="148"/>
    </location>
</feature>
<feature type="transmembrane region" description="Helical" evidence="1">
    <location>
        <begin position="64"/>
        <end position="85"/>
    </location>
</feature>
<dbReference type="OrthoDB" id="9794343at2"/>
<dbReference type="PANTHER" id="PTHR40547:SF1">
    <property type="entry name" value="SLL0298 PROTEIN"/>
    <property type="match status" value="1"/>
</dbReference>
<comment type="caution">
    <text evidence="3">The sequence shown here is derived from an EMBL/GenBank/DDBJ whole genome shotgun (WGS) entry which is preliminary data.</text>
</comment>
<dbReference type="Pfam" id="PF09835">
    <property type="entry name" value="DUF2062"/>
    <property type="match status" value="1"/>
</dbReference>
<name>A0A194AJZ8_9BACT</name>
<feature type="transmembrane region" description="Helical" evidence="1">
    <location>
        <begin position="29"/>
        <end position="57"/>
    </location>
</feature>
<dbReference type="InterPro" id="IPR018639">
    <property type="entry name" value="DUF2062"/>
</dbReference>
<accession>A0A194AJZ8</accession>
<dbReference type="STRING" id="1592317.DPF_2299"/>